<dbReference type="AlphaFoldDB" id="A0AAN6GU33"/>
<keyword evidence="4" id="KW-1185">Reference proteome</keyword>
<proteinExistence type="predicted"/>
<evidence type="ECO:0000313" key="3">
    <source>
        <dbReference type="EMBL" id="KAK0553603.1"/>
    </source>
</evidence>
<gene>
    <name evidence="3" type="ORF">OC846_002444</name>
</gene>
<accession>A0AAN6GU33</accession>
<dbReference type="InterPro" id="IPR011043">
    <property type="entry name" value="Gal_Oxase/kelch_b-propeller"/>
</dbReference>
<evidence type="ECO:0008006" key="5">
    <source>
        <dbReference type="Google" id="ProtNLM"/>
    </source>
</evidence>
<evidence type="ECO:0000256" key="1">
    <source>
        <dbReference type="ARBA" id="ARBA00022737"/>
    </source>
</evidence>
<sequence length="400" mass="42844">MSSSIPAPAPNAPVLRARAVPCAFVPHSGTSAAYPIALSSHALAIEPTSRQAYLFGGELKPRQPVGDEVRAIINLDSANPDDEESTRVYARPRTAEEGQGWPSPRVGATFTAGDGGFIYLWGGRGGKEMAPLEEEESSIWRFSTTEKAWERFDTKGERPEPRSYHTAAYAQGTLYVHAGCPKSGRLSTLHALDVTSFQWKSLPSAPGRERGGTVLTTIPSPFVEDPSKLVLARWGGFSGEELGGPLDIFDPSSNEWTSYPVHLSTAEQEPPKRSVHGFVPFKTAPALSLAGGEQTRVLAVLFFGEGEGAPKELGHDGAGKFLSDVYLLTASAAASASPNFSFVPISLQPASSFTKTPEPRGWFAFDAVSTGPSSLQIVIHGGLNEANERLHDAWSLDIRV</sequence>
<name>A0AAN6GU33_9BASI</name>
<dbReference type="PANTHER" id="PTHR47435:SF4">
    <property type="entry name" value="KELCH REPEAT PROTEIN (AFU_ORTHOLOGUE AFUA_5G12780)"/>
    <property type="match status" value="1"/>
</dbReference>
<reference evidence="3" key="1">
    <citation type="journal article" date="2023" name="PhytoFront">
        <title>Draft Genome Resources of Seven Strains of Tilletia horrida, Causal Agent of Kernel Smut of Rice.</title>
        <authorList>
            <person name="Khanal S."/>
            <person name="Antony Babu S."/>
            <person name="Zhou X.G."/>
        </authorList>
    </citation>
    <scope>NUCLEOTIDE SEQUENCE</scope>
    <source>
        <strain evidence="3">TX6</strain>
    </source>
</reference>
<dbReference type="GO" id="GO:0019760">
    <property type="term" value="P:glucosinolate metabolic process"/>
    <property type="evidence" value="ECO:0007669"/>
    <property type="project" value="UniProtKB-ARBA"/>
</dbReference>
<comment type="caution">
    <text evidence="3">The sequence shown here is derived from an EMBL/GenBank/DDBJ whole genome shotgun (WGS) entry which is preliminary data.</text>
</comment>
<dbReference type="EMBL" id="JAPDMZ010000048">
    <property type="protein sequence ID" value="KAK0553603.1"/>
    <property type="molecule type" value="Genomic_DNA"/>
</dbReference>
<dbReference type="SUPFAM" id="SSF50965">
    <property type="entry name" value="Galactose oxidase, central domain"/>
    <property type="match status" value="1"/>
</dbReference>
<evidence type="ECO:0000256" key="2">
    <source>
        <dbReference type="ARBA" id="ARBA00023004"/>
    </source>
</evidence>
<evidence type="ECO:0000313" key="4">
    <source>
        <dbReference type="Proteomes" id="UP001176517"/>
    </source>
</evidence>
<dbReference type="Proteomes" id="UP001176517">
    <property type="component" value="Unassembled WGS sequence"/>
</dbReference>
<dbReference type="Gene3D" id="2.120.10.80">
    <property type="entry name" value="Kelch-type beta propeller"/>
    <property type="match status" value="2"/>
</dbReference>
<protein>
    <recommendedName>
        <fullName evidence="5">Galactose oxidase</fullName>
    </recommendedName>
</protein>
<keyword evidence="2" id="KW-0408">Iron</keyword>
<dbReference type="InterPro" id="IPR015915">
    <property type="entry name" value="Kelch-typ_b-propeller"/>
</dbReference>
<dbReference type="PANTHER" id="PTHR47435">
    <property type="entry name" value="KELCH REPEAT PROTEIN (AFU_ORTHOLOGUE AFUA_5G12780)"/>
    <property type="match status" value="1"/>
</dbReference>
<dbReference type="Pfam" id="PF24681">
    <property type="entry name" value="Kelch_KLHDC2_KLHL20_DRC7"/>
    <property type="match status" value="1"/>
</dbReference>
<organism evidence="3 4">
    <name type="scientific">Tilletia horrida</name>
    <dbReference type="NCBI Taxonomy" id="155126"/>
    <lineage>
        <taxon>Eukaryota</taxon>
        <taxon>Fungi</taxon>
        <taxon>Dikarya</taxon>
        <taxon>Basidiomycota</taxon>
        <taxon>Ustilaginomycotina</taxon>
        <taxon>Exobasidiomycetes</taxon>
        <taxon>Tilletiales</taxon>
        <taxon>Tilletiaceae</taxon>
        <taxon>Tilletia</taxon>
    </lineage>
</organism>
<keyword evidence="1" id="KW-0677">Repeat</keyword>